<dbReference type="OrthoDB" id="260519at2759"/>
<dbReference type="Pfam" id="PF00173">
    <property type="entry name" value="Cyt-b5"/>
    <property type="match status" value="1"/>
</dbReference>
<feature type="coiled-coil region" evidence="8">
    <location>
        <begin position="606"/>
        <end position="675"/>
    </location>
</feature>
<keyword evidence="8" id="KW-0175">Coiled coil</keyword>
<feature type="coiled-coil region" evidence="8">
    <location>
        <begin position="797"/>
        <end position="891"/>
    </location>
</feature>
<dbReference type="InterPro" id="IPR001199">
    <property type="entry name" value="Cyt_B5-like_heme/steroid-bd"/>
</dbReference>
<reference evidence="12" key="1">
    <citation type="submission" date="2021-11" db="EMBL/GenBank/DDBJ databases">
        <authorList>
            <consortium name="Genoscope - CEA"/>
            <person name="William W."/>
        </authorList>
    </citation>
    <scope>NUCLEOTIDE SEQUENCE</scope>
</reference>
<keyword evidence="3 10" id="KW-0812">Transmembrane</keyword>
<evidence type="ECO:0000256" key="5">
    <source>
        <dbReference type="ARBA" id="ARBA00023002"/>
    </source>
</evidence>
<feature type="domain" description="Cytochrome b5 heme-binding" evidence="11">
    <location>
        <begin position="1"/>
        <end position="54"/>
    </location>
</feature>
<accession>A0A8J2SMP9</accession>
<dbReference type="CDD" id="cd03506">
    <property type="entry name" value="Delta6-FADS-like"/>
    <property type="match status" value="1"/>
</dbReference>
<protein>
    <recommendedName>
        <fullName evidence="11">Cytochrome b5 heme-binding domain-containing protein</fullName>
    </recommendedName>
</protein>
<name>A0A8J2SMP9_9STRA</name>
<dbReference type="GO" id="GO:0016717">
    <property type="term" value="F:oxidoreductase activity, acting on paired donors, with oxidation of a pair of donors resulting in the reduction of molecular oxygen to two molecules of water"/>
    <property type="evidence" value="ECO:0007669"/>
    <property type="project" value="TreeGrafter"/>
</dbReference>
<feature type="coiled-coil region" evidence="8">
    <location>
        <begin position="448"/>
        <end position="517"/>
    </location>
</feature>
<gene>
    <name evidence="12" type="ORF">PECAL_4P04290</name>
</gene>
<keyword evidence="4 10" id="KW-1133">Transmembrane helix</keyword>
<sequence length="1291" mass="141502">MINNKIYDVSGWHEHPGGDVIFTSAGDDATDTFALFHANGTSKHLSKFLIGSLKQDDRANWPDLREKGQDQLDFEKGYRRLKMEMRRDGLFDSSLLYYIYKMSTTLMICLFSAWLVAAHSEDTYNHFAARCWGGVLMGIFFQQSGWLCHEICHHQCFKNRIHGKFLGYFWGNCAQGFSVAWWTNKHCTHHAVPNVHGDEGCQNGDPDIDTMPLLAWSRSMLAKATTPLSKKLVKHQALTYFPLLSVARLSWLQQSLAYVFPAFDTDGSRGGRIIKGSNPPMAMPIPYEWMERLSLILHYVWYFAVAYSAPSLTDALLYVVLSNVSCGLSLALVFGLGHNGMAVYDAAHRPDYWKLQVTTTRNVTQDSLGFVHWFCGGLDYQVEHHLFPTMPRHHLAECNRRVRKFCKDYGVTYHETTMWQGTLEVLEHLQDIANEVIEDFPAILRQLFDAVTGRAQRLEAALEDAEARLAVAVGARDRDRAALEDVRREAATMLKHCEEVDAARVEATKRLAELETSSTALTERVDAREAALAASEATRADLVAGASLQTKAVADLSGKLAASKAQARAQAEALETTCAREAATQRRNAELEAAGADVAAARALGRADVARERDEAEGRCAAAERRALVLKDSVTSFEHDLLAARAGTAELTRERDAAVEKASVLERELAAAKQSAKFGAGLADAHAVALARASQAERQYQEAVAGSALQTQALAAASARADRSEAALTELGKAAAERDALRAELSKARESAAKFGAGLADAHAVALQRATAAERDLAQARTTLARTPSEDARRAFHSELESIRETARERLVRAEAAEGELASMKAVYALGLADRDAKLRDLEATLRRLRTQAAPSSVAVQSELAARDRTIDALQRECTLAQAALEAANAEVAASKAAQRRDGAELADARRALQTPRSFLRSPLDDELSRERSMRLSIEAERDELLRTARNLADAVTPGAYDGDDESSLDDPPSLIEELESARKRAMDDDARVREEVSALKAALRRSESSLNEEVEKREAAERELQRAAERRPSTPSEIRSELEGVKAAARSAFGAVRALRARSPVESDPERAFYAREDRRAAVARLDAAERSLAPDASPSERAAARLDAAEPVLRPAASPRFSEIDLDADGAVLLDSASSEEEGDPNEPFATPVHNLQAATDAFARLLASAESAVAAAEKEPTPRTVRATRDLNPQTRDLLTWGRDRRSMSVGTAPVRPARGPREHAPSPQPRRVTRNVVVSPTTVVDAARIQRARMLGELCYTIPGSENPADRRRAERFATQYLGVTAA</sequence>
<evidence type="ECO:0000256" key="7">
    <source>
        <dbReference type="ARBA" id="ARBA00023136"/>
    </source>
</evidence>
<feature type="region of interest" description="Disordered" evidence="9">
    <location>
        <begin position="1004"/>
        <end position="1044"/>
    </location>
</feature>
<dbReference type="InterPro" id="IPR012171">
    <property type="entry name" value="Fatty_acid_desaturase"/>
</dbReference>
<dbReference type="EMBL" id="CAKKNE010000004">
    <property type="protein sequence ID" value="CAH0373248.1"/>
    <property type="molecule type" value="Genomic_DNA"/>
</dbReference>
<dbReference type="SUPFAM" id="SSF55856">
    <property type="entry name" value="Cytochrome b5-like heme/steroid binding domain"/>
    <property type="match status" value="1"/>
</dbReference>
<dbReference type="InterPro" id="IPR036400">
    <property type="entry name" value="Cyt_B5-like_heme/steroid_sf"/>
</dbReference>
<evidence type="ECO:0000256" key="1">
    <source>
        <dbReference type="ARBA" id="ARBA00004141"/>
    </source>
</evidence>
<evidence type="ECO:0000256" key="10">
    <source>
        <dbReference type="SAM" id="Phobius"/>
    </source>
</evidence>
<feature type="compositionally biased region" description="Basic and acidic residues" evidence="9">
    <location>
        <begin position="1014"/>
        <end position="1044"/>
    </location>
</feature>
<evidence type="ECO:0000256" key="9">
    <source>
        <dbReference type="SAM" id="MobiDB-lite"/>
    </source>
</evidence>
<keyword evidence="6" id="KW-0443">Lipid metabolism</keyword>
<dbReference type="GO" id="GO:0006629">
    <property type="term" value="P:lipid metabolic process"/>
    <property type="evidence" value="ECO:0007669"/>
    <property type="project" value="UniProtKB-KW"/>
</dbReference>
<dbReference type="GO" id="GO:0016020">
    <property type="term" value="C:membrane"/>
    <property type="evidence" value="ECO:0007669"/>
    <property type="project" value="UniProtKB-SubCell"/>
</dbReference>
<comment type="similarity">
    <text evidence="2">Belongs to the fatty acid desaturase type 1 family.</text>
</comment>
<evidence type="ECO:0000256" key="8">
    <source>
        <dbReference type="SAM" id="Coils"/>
    </source>
</evidence>
<dbReference type="PANTHER" id="PTHR19353">
    <property type="entry name" value="FATTY ACID DESATURASE 2"/>
    <property type="match status" value="1"/>
</dbReference>
<evidence type="ECO:0000256" key="6">
    <source>
        <dbReference type="ARBA" id="ARBA00023098"/>
    </source>
</evidence>
<evidence type="ECO:0000259" key="11">
    <source>
        <dbReference type="PROSITE" id="PS50255"/>
    </source>
</evidence>
<evidence type="ECO:0000256" key="4">
    <source>
        <dbReference type="ARBA" id="ARBA00022989"/>
    </source>
</evidence>
<dbReference type="InterPro" id="IPR005804">
    <property type="entry name" value="FA_desaturase_dom"/>
</dbReference>
<evidence type="ECO:0000313" key="13">
    <source>
        <dbReference type="Proteomes" id="UP000789595"/>
    </source>
</evidence>
<keyword evidence="5" id="KW-0560">Oxidoreductase</keyword>
<dbReference type="Gene3D" id="3.10.120.10">
    <property type="entry name" value="Cytochrome b5-like heme/steroid binding domain"/>
    <property type="match status" value="1"/>
</dbReference>
<organism evidence="12 13">
    <name type="scientific">Pelagomonas calceolata</name>
    <dbReference type="NCBI Taxonomy" id="35677"/>
    <lineage>
        <taxon>Eukaryota</taxon>
        <taxon>Sar</taxon>
        <taxon>Stramenopiles</taxon>
        <taxon>Ochrophyta</taxon>
        <taxon>Pelagophyceae</taxon>
        <taxon>Pelagomonadales</taxon>
        <taxon>Pelagomonadaceae</taxon>
        <taxon>Pelagomonas</taxon>
    </lineage>
</organism>
<evidence type="ECO:0000256" key="3">
    <source>
        <dbReference type="ARBA" id="ARBA00022692"/>
    </source>
</evidence>
<feature type="transmembrane region" description="Helical" evidence="10">
    <location>
        <begin position="95"/>
        <end position="117"/>
    </location>
</feature>
<proteinExistence type="inferred from homology"/>
<dbReference type="Proteomes" id="UP000789595">
    <property type="component" value="Unassembled WGS sequence"/>
</dbReference>
<comment type="subcellular location">
    <subcellularLocation>
        <location evidence="1">Membrane</location>
        <topology evidence="1">Multi-pass membrane protein</topology>
    </subcellularLocation>
</comment>
<keyword evidence="13" id="KW-1185">Reference proteome</keyword>
<comment type="caution">
    <text evidence="12">The sequence shown here is derived from an EMBL/GenBank/DDBJ whole genome shotgun (WGS) entry which is preliminary data.</text>
</comment>
<dbReference type="Pfam" id="PF00487">
    <property type="entry name" value="FA_desaturase"/>
    <property type="match status" value="1"/>
</dbReference>
<feature type="region of interest" description="Disordered" evidence="9">
    <location>
        <begin position="1207"/>
        <end position="1234"/>
    </location>
</feature>
<evidence type="ECO:0000313" key="12">
    <source>
        <dbReference type="EMBL" id="CAH0373248.1"/>
    </source>
</evidence>
<keyword evidence="7 10" id="KW-0472">Membrane</keyword>
<dbReference type="PROSITE" id="PS50255">
    <property type="entry name" value="CYTOCHROME_B5_2"/>
    <property type="match status" value="1"/>
</dbReference>
<evidence type="ECO:0000256" key="2">
    <source>
        <dbReference type="ARBA" id="ARBA00009295"/>
    </source>
</evidence>
<dbReference type="PANTHER" id="PTHR19353:SF88">
    <property type="entry name" value="DELTA(5) FATTY ACID DESATURASE FAT-4"/>
    <property type="match status" value="1"/>
</dbReference>